<dbReference type="Proteomes" id="UP000192374">
    <property type="component" value="Unassembled WGS sequence"/>
</dbReference>
<evidence type="ECO:0000313" key="4">
    <source>
        <dbReference type="Proteomes" id="UP000192374"/>
    </source>
</evidence>
<gene>
    <name evidence="3" type="ORF">BST37_07010</name>
    <name evidence="2" type="ORF">MNVI_42240</name>
</gene>
<reference evidence="3 4" key="1">
    <citation type="submission" date="2017-02" db="EMBL/GenBank/DDBJ databases">
        <title>The new phylogeny of genus Mycobacterium.</title>
        <authorList>
            <person name="Tortoli E."/>
            <person name="Trovato A."/>
            <person name="Cirillo D.M."/>
        </authorList>
    </citation>
    <scope>NUCLEOTIDE SEQUENCE [LARGE SCALE GENOMIC DNA]</scope>
    <source>
        <strain evidence="3 4">DSM 45145</strain>
    </source>
</reference>
<dbReference type="GO" id="GO:0005829">
    <property type="term" value="C:cytosol"/>
    <property type="evidence" value="ECO:0007669"/>
    <property type="project" value="TreeGrafter"/>
</dbReference>
<evidence type="ECO:0000313" key="3">
    <source>
        <dbReference type="EMBL" id="ORB16297.1"/>
    </source>
</evidence>
<protein>
    <recommendedName>
        <fullName evidence="1">Nucleoside phosphorylase domain-containing protein</fullName>
    </recommendedName>
</protein>
<evidence type="ECO:0000259" key="1">
    <source>
        <dbReference type="Pfam" id="PF01048"/>
    </source>
</evidence>
<sequence>MRLLDAVDVERVIVVGIAGAIDDETPIGTLVLPELVVNGADRSQYLPKPLPLGDGHGTMWTTDDVLVDPAVHARLRARGVVALDMETAAIAKVCDERGMPWSVVRAISDRATDATVDADVVGLCHPDGRVNYSAVARYVIGRPGALPRLVRLARGSRLAIERATDAAIRGLATSLRQ</sequence>
<dbReference type="Gene3D" id="3.40.50.1580">
    <property type="entry name" value="Nucleoside phosphorylase domain"/>
    <property type="match status" value="2"/>
</dbReference>
<reference evidence="2 5" key="2">
    <citation type="journal article" date="2019" name="Emerg. Microbes Infect.">
        <title>Comprehensive subspecies identification of 175 nontuberculous mycobacteria species based on 7547 genomic profiles.</title>
        <authorList>
            <person name="Matsumoto Y."/>
            <person name="Kinjo T."/>
            <person name="Motooka D."/>
            <person name="Nabeya D."/>
            <person name="Jung N."/>
            <person name="Uechi K."/>
            <person name="Horii T."/>
            <person name="Iida T."/>
            <person name="Fujita J."/>
            <person name="Nakamura S."/>
        </authorList>
    </citation>
    <scope>NUCLEOTIDE SEQUENCE [LARGE SCALE GENOMIC DNA]</scope>
    <source>
        <strain evidence="2 5">JCM 16367</strain>
    </source>
</reference>
<organism evidence="2 5">
    <name type="scientific">Mycobacterium noviomagense</name>
    <dbReference type="NCBI Taxonomy" id="459858"/>
    <lineage>
        <taxon>Bacteria</taxon>
        <taxon>Bacillati</taxon>
        <taxon>Actinomycetota</taxon>
        <taxon>Actinomycetes</taxon>
        <taxon>Mycobacteriales</taxon>
        <taxon>Mycobacteriaceae</taxon>
        <taxon>Mycobacterium</taxon>
    </lineage>
</organism>
<dbReference type="GO" id="GO:0008782">
    <property type="term" value="F:adenosylhomocysteine nucleosidase activity"/>
    <property type="evidence" value="ECO:0007669"/>
    <property type="project" value="TreeGrafter"/>
</dbReference>
<dbReference type="InterPro" id="IPR035994">
    <property type="entry name" value="Nucleoside_phosphorylase_sf"/>
</dbReference>
<dbReference type="OrthoDB" id="44283at2"/>
<dbReference type="Pfam" id="PF01048">
    <property type="entry name" value="PNP_UDP_1"/>
    <property type="match status" value="1"/>
</dbReference>
<keyword evidence="4" id="KW-1185">Reference proteome</keyword>
<dbReference type="EMBL" id="AP022583">
    <property type="protein sequence ID" value="BBY08906.1"/>
    <property type="molecule type" value="Genomic_DNA"/>
</dbReference>
<dbReference type="InterPro" id="IPR000845">
    <property type="entry name" value="Nucleoside_phosphorylase_d"/>
</dbReference>
<feature type="domain" description="Nucleoside phosphorylase" evidence="1">
    <location>
        <begin position="57"/>
        <end position="117"/>
    </location>
</feature>
<proteinExistence type="predicted"/>
<dbReference type="GO" id="GO:0009116">
    <property type="term" value="P:nucleoside metabolic process"/>
    <property type="evidence" value="ECO:0007669"/>
    <property type="project" value="InterPro"/>
</dbReference>
<dbReference type="SUPFAM" id="SSF53167">
    <property type="entry name" value="Purine and uridine phosphorylases"/>
    <property type="match status" value="1"/>
</dbReference>
<dbReference type="Proteomes" id="UP000466894">
    <property type="component" value="Chromosome"/>
</dbReference>
<accession>A0A7I7PK17</accession>
<dbReference type="KEGG" id="mnv:MNVI_42240"/>
<dbReference type="PANTHER" id="PTHR46832:SF1">
    <property type="entry name" value="5'-METHYLTHIOADENOSINE_S-ADENOSYLHOMOCYSTEINE NUCLEOSIDASE"/>
    <property type="match status" value="1"/>
</dbReference>
<dbReference type="PANTHER" id="PTHR46832">
    <property type="entry name" value="5'-METHYLTHIOADENOSINE/S-ADENOSYLHOMOCYSTEINE NUCLEOSIDASE"/>
    <property type="match status" value="1"/>
</dbReference>
<dbReference type="AlphaFoldDB" id="A0A7I7PK17"/>
<name>A0A7I7PK17_9MYCO</name>
<dbReference type="GO" id="GO:0008930">
    <property type="term" value="F:methylthioadenosine nucleosidase activity"/>
    <property type="evidence" value="ECO:0007669"/>
    <property type="project" value="TreeGrafter"/>
</dbReference>
<dbReference type="EMBL" id="MVIC01000008">
    <property type="protein sequence ID" value="ORB16297.1"/>
    <property type="molecule type" value="Genomic_DNA"/>
</dbReference>
<reference evidence="2" key="3">
    <citation type="submission" date="2020-02" db="EMBL/GenBank/DDBJ databases">
        <authorList>
            <person name="Matsumoto Y."/>
            <person name="Motooka D."/>
            <person name="Nakamura S."/>
        </authorList>
    </citation>
    <scope>NUCLEOTIDE SEQUENCE</scope>
    <source>
        <strain evidence="2">JCM 16367</strain>
    </source>
</reference>
<evidence type="ECO:0000313" key="5">
    <source>
        <dbReference type="Proteomes" id="UP000466894"/>
    </source>
</evidence>
<dbReference type="GO" id="GO:0019284">
    <property type="term" value="P:L-methionine salvage from S-adenosylmethionine"/>
    <property type="evidence" value="ECO:0007669"/>
    <property type="project" value="TreeGrafter"/>
</dbReference>
<evidence type="ECO:0000313" key="2">
    <source>
        <dbReference type="EMBL" id="BBY08906.1"/>
    </source>
</evidence>